<evidence type="ECO:0000313" key="1">
    <source>
        <dbReference type="EMBL" id="GGR09789.1"/>
    </source>
</evidence>
<sequence>MTASAVIPRWTPPLDAEALSDVLARVQVWVPFDADVVLDDAAIALDEVPPAKEDTEKIAGRLRGHLVRLVTIAVAAESEQDTAAAQLIEHARLLGAEDLPGDHREAVGQLRRMGWTASELLDRLVAMRCLKEVA</sequence>
<keyword evidence="2" id="KW-1185">Reference proteome</keyword>
<reference evidence="1" key="1">
    <citation type="journal article" date="2014" name="Int. J. Syst. Evol. Microbiol.">
        <title>Complete genome sequence of Corynebacterium casei LMG S-19264T (=DSM 44701T), isolated from a smear-ripened cheese.</title>
        <authorList>
            <consortium name="US DOE Joint Genome Institute (JGI-PGF)"/>
            <person name="Walter F."/>
            <person name="Albersmeier A."/>
            <person name="Kalinowski J."/>
            <person name="Ruckert C."/>
        </authorList>
    </citation>
    <scope>NUCLEOTIDE SEQUENCE</scope>
    <source>
        <strain evidence="1">JCM 4403</strain>
    </source>
</reference>
<gene>
    <name evidence="1" type="ORF">GCM10010280_66880</name>
</gene>
<dbReference type="AlphaFoldDB" id="A0A918C6X7"/>
<dbReference type="Proteomes" id="UP000656732">
    <property type="component" value="Unassembled WGS sequence"/>
</dbReference>
<organism evidence="1 2">
    <name type="scientific">Streptomyces pilosus</name>
    <dbReference type="NCBI Taxonomy" id="28893"/>
    <lineage>
        <taxon>Bacteria</taxon>
        <taxon>Bacillati</taxon>
        <taxon>Actinomycetota</taxon>
        <taxon>Actinomycetes</taxon>
        <taxon>Kitasatosporales</taxon>
        <taxon>Streptomycetaceae</taxon>
        <taxon>Streptomyces</taxon>
    </lineage>
</organism>
<dbReference type="Pfam" id="PF19979">
    <property type="entry name" value="DUF6415"/>
    <property type="match status" value="1"/>
</dbReference>
<comment type="caution">
    <text evidence="1">The sequence shown here is derived from an EMBL/GenBank/DDBJ whole genome shotgun (WGS) entry which is preliminary data.</text>
</comment>
<dbReference type="RefSeq" id="WP_189561802.1">
    <property type="nucleotide sequence ID" value="NZ_BMTU01000024.1"/>
</dbReference>
<dbReference type="InterPro" id="IPR046300">
    <property type="entry name" value="DUF6415"/>
</dbReference>
<protein>
    <submittedName>
        <fullName evidence="1">Uncharacterized protein</fullName>
    </submittedName>
</protein>
<accession>A0A918C6X7</accession>
<proteinExistence type="predicted"/>
<reference evidence="1" key="2">
    <citation type="submission" date="2020-09" db="EMBL/GenBank/DDBJ databases">
        <authorList>
            <person name="Sun Q."/>
            <person name="Ohkuma M."/>
        </authorList>
    </citation>
    <scope>NUCLEOTIDE SEQUENCE</scope>
    <source>
        <strain evidence="1">JCM 4403</strain>
    </source>
</reference>
<evidence type="ECO:0000313" key="2">
    <source>
        <dbReference type="Proteomes" id="UP000656732"/>
    </source>
</evidence>
<dbReference type="EMBL" id="BMTU01000024">
    <property type="protein sequence ID" value="GGR09789.1"/>
    <property type="molecule type" value="Genomic_DNA"/>
</dbReference>
<name>A0A918C6X7_9ACTN</name>